<dbReference type="NCBIfam" id="TIGR01845">
    <property type="entry name" value="outer_NodT"/>
    <property type="match status" value="1"/>
</dbReference>
<dbReference type="InterPro" id="IPR010131">
    <property type="entry name" value="MdtP/NodT-like"/>
</dbReference>
<name>A0ABY6T5D5_9GAMM</name>
<feature type="chain" id="PRO_5045006412" evidence="2">
    <location>
        <begin position="21"/>
        <end position="487"/>
    </location>
</feature>
<feature type="signal peptide" evidence="2">
    <location>
        <begin position="1"/>
        <end position="20"/>
    </location>
</feature>
<dbReference type="Pfam" id="PF02321">
    <property type="entry name" value="OEP"/>
    <property type="match status" value="2"/>
</dbReference>
<dbReference type="PANTHER" id="PTHR30203:SF33">
    <property type="entry name" value="BLR4455 PROTEIN"/>
    <property type="match status" value="1"/>
</dbReference>
<keyword evidence="2" id="KW-0472">Membrane</keyword>
<gene>
    <name evidence="4" type="primary">oprM_2</name>
    <name evidence="4" type="ORF">NCTC11976_01144</name>
</gene>
<evidence type="ECO:0000256" key="1">
    <source>
        <dbReference type="ARBA" id="ARBA00007613"/>
    </source>
</evidence>
<keyword evidence="2" id="KW-0732">Signal</keyword>
<dbReference type="Gene3D" id="2.20.200.10">
    <property type="entry name" value="Outer membrane efflux proteins (OEP)"/>
    <property type="match status" value="1"/>
</dbReference>
<evidence type="ECO:0000313" key="4">
    <source>
        <dbReference type="EMBL" id="VEB35021.1"/>
    </source>
</evidence>
<keyword evidence="2" id="KW-1134">Transmembrane beta strand</keyword>
<dbReference type="EMBL" id="LR134173">
    <property type="protein sequence ID" value="VEB35021.1"/>
    <property type="molecule type" value="Genomic_DNA"/>
</dbReference>
<keyword evidence="2" id="KW-0564">Palmitate</keyword>
<evidence type="ECO:0000256" key="2">
    <source>
        <dbReference type="RuleBase" id="RU362097"/>
    </source>
</evidence>
<keyword evidence="2" id="KW-0812">Transmembrane</keyword>
<dbReference type="PANTHER" id="PTHR30203">
    <property type="entry name" value="OUTER MEMBRANE CATION EFFLUX PROTEIN"/>
    <property type="match status" value="1"/>
</dbReference>
<comment type="similarity">
    <text evidence="1 2">Belongs to the outer membrane factor (OMF) (TC 1.B.17) family.</text>
</comment>
<proteinExistence type="inferred from homology"/>
<feature type="coiled-coil region" evidence="3">
    <location>
        <begin position="220"/>
        <end position="247"/>
    </location>
</feature>
<evidence type="ECO:0000256" key="3">
    <source>
        <dbReference type="SAM" id="Coils"/>
    </source>
</evidence>
<dbReference type="PROSITE" id="PS51257">
    <property type="entry name" value="PROKAR_LIPOPROTEIN"/>
    <property type="match status" value="1"/>
</dbReference>
<dbReference type="RefSeq" id="WP_028381349.1">
    <property type="nucleotide sequence ID" value="NZ_CAAAIT010000004.1"/>
</dbReference>
<evidence type="ECO:0000313" key="5">
    <source>
        <dbReference type="Proteomes" id="UP000277577"/>
    </source>
</evidence>
<dbReference type="Proteomes" id="UP000277577">
    <property type="component" value="Chromosome"/>
</dbReference>
<protein>
    <submittedName>
        <fullName evidence="4">Outer membrane efflux protein</fullName>
    </submittedName>
</protein>
<keyword evidence="3" id="KW-0175">Coiled coil</keyword>
<dbReference type="Gene3D" id="1.20.1600.10">
    <property type="entry name" value="Outer membrane efflux proteins (OEP)"/>
    <property type="match status" value="1"/>
</dbReference>
<dbReference type="InterPro" id="IPR003423">
    <property type="entry name" value="OMP_efflux"/>
</dbReference>
<organism evidence="4 5">
    <name type="scientific">Legionella cherrii</name>
    <dbReference type="NCBI Taxonomy" id="28084"/>
    <lineage>
        <taxon>Bacteria</taxon>
        <taxon>Pseudomonadati</taxon>
        <taxon>Pseudomonadota</taxon>
        <taxon>Gammaproteobacteria</taxon>
        <taxon>Legionellales</taxon>
        <taxon>Legionellaceae</taxon>
        <taxon>Legionella</taxon>
    </lineage>
</organism>
<dbReference type="SUPFAM" id="SSF56954">
    <property type="entry name" value="Outer membrane efflux proteins (OEP)"/>
    <property type="match status" value="1"/>
</dbReference>
<comment type="subcellular location">
    <subcellularLocation>
        <location evidence="2">Cell outer membrane</location>
        <topology evidence="2">Lipid-anchor</topology>
    </subcellularLocation>
</comment>
<keyword evidence="2" id="KW-0449">Lipoprotein</keyword>
<sequence length="487" mass="53050">MKKLISAGVLLFALVGCSLAPPYHRPAMPIPEQFKEPGKWLKIKSAPQIVAPDAWWLAFHDPVLNDLEQQLSVANQDLKLAYAHFQEAISLVQVARSYFFPTIQGLFNADRQQNSRTVANPPATPVFNQFLLGGFLSYELDAWGSVRNTVIANESNAKASAADMASIRLSLQAALATNYLALRGSDEAQRILDTTVVAYQKALYLTKKRYQGGAAPISDVDEAETQLENAKTMAADMRLQRAQLEHAIAVLVGEIPSNFSLAPAKSPRVFLAIAPNLPSTILDRRPDIVAAESRVIAANANIGVARAAFFPVIDLTGSGGFQSRSLSNLISKPSLFWSLGPLSLLSLTQPVAEVTLFDGGRLRGLLNQAKAQYFETVATYRQTVLTAFQEVEDNLVAINQLDKEYQSQKAAARAAKRAWDQELYRYKGGLVTFLQVVVVENAALQSKLSLVNIYTRRQIASIQLIKALGGGALELGKKGAAIDKGKK</sequence>
<reference evidence="4 5" key="1">
    <citation type="submission" date="2018-12" db="EMBL/GenBank/DDBJ databases">
        <authorList>
            <consortium name="Pathogen Informatics"/>
        </authorList>
    </citation>
    <scope>NUCLEOTIDE SEQUENCE [LARGE SCALE GENOMIC DNA]</scope>
    <source>
        <strain evidence="4 5">NCTC11976</strain>
    </source>
</reference>
<keyword evidence="5" id="KW-1185">Reference proteome</keyword>
<accession>A0ABY6T5D5</accession>